<dbReference type="Proteomes" id="UP000824192">
    <property type="component" value="Unassembled WGS sequence"/>
</dbReference>
<dbReference type="CDD" id="cd00093">
    <property type="entry name" value="HTH_XRE"/>
    <property type="match status" value="1"/>
</dbReference>
<feature type="transmembrane region" description="Helical" evidence="2">
    <location>
        <begin position="103"/>
        <end position="120"/>
    </location>
</feature>
<keyword evidence="2" id="KW-1133">Transmembrane helix</keyword>
<keyword evidence="2" id="KW-0472">Membrane</keyword>
<reference evidence="4" key="1">
    <citation type="journal article" date="2021" name="PeerJ">
        <title>Extensive microbial diversity within the chicken gut microbiome revealed by metagenomics and culture.</title>
        <authorList>
            <person name="Gilroy R."/>
            <person name="Ravi A."/>
            <person name="Getino M."/>
            <person name="Pursley I."/>
            <person name="Horton D.L."/>
            <person name="Alikhan N.F."/>
            <person name="Baker D."/>
            <person name="Gharbi K."/>
            <person name="Hall N."/>
            <person name="Watson M."/>
            <person name="Adriaenssens E.M."/>
            <person name="Foster-Nyarko E."/>
            <person name="Jarju S."/>
            <person name="Secka A."/>
            <person name="Antonio M."/>
            <person name="Oren A."/>
            <person name="Chaudhuri R.R."/>
            <person name="La Ragione R."/>
            <person name="Hildebrand F."/>
            <person name="Pallen M.J."/>
        </authorList>
    </citation>
    <scope>NUCLEOTIDE SEQUENCE</scope>
    <source>
        <strain evidence="4">ChiGjej6B6-1540</strain>
    </source>
</reference>
<feature type="transmembrane region" description="Helical" evidence="2">
    <location>
        <begin position="132"/>
        <end position="155"/>
    </location>
</feature>
<dbReference type="GO" id="GO:0003677">
    <property type="term" value="F:DNA binding"/>
    <property type="evidence" value="ECO:0007669"/>
    <property type="project" value="UniProtKB-KW"/>
</dbReference>
<feature type="transmembrane region" description="Helical" evidence="2">
    <location>
        <begin position="288"/>
        <end position="304"/>
    </location>
</feature>
<evidence type="ECO:0000256" key="1">
    <source>
        <dbReference type="ARBA" id="ARBA00023125"/>
    </source>
</evidence>
<gene>
    <name evidence="4" type="ORF">H9868_02640</name>
</gene>
<feature type="transmembrane region" description="Helical" evidence="2">
    <location>
        <begin position="79"/>
        <end position="97"/>
    </location>
</feature>
<evidence type="ECO:0000256" key="2">
    <source>
        <dbReference type="SAM" id="Phobius"/>
    </source>
</evidence>
<proteinExistence type="predicted"/>
<feature type="domain" description="HTH cro/C1-type" evidence="3">
    <location>
        <begin position="9"/>
        <end position="63"/>
    </location>
</feature>
<dbReference type="Gene3D" id="1.10.260.40">
    <property type="entry name" value="lambda repressor-like DNA-binding domains"/>
    <property type="match status" value="1"/>
</dbReference>
<dbReference type="PROSITE" id="PS50943">
    <property type="entry name" value="HTH_CROC1"/>
    <property type="match status" value="1"/>
</dbReference>
<dbReference type="Pfam" id="PF01381">
    <property type="entry name" value="HTH_3"/>
    <property type="match status" value="1"/>
</dbReference>
<feature type="transmembrane region" description="Helical" evidence="2">
    <location>
        <begin position="262"/>
        <end position="281"/>
    </location>
</feature>
<keyword evidence="2" id="KW-0812">Transmembrane</keyword>
<evidence type="ECO:0000313" key="4">
    <source>
        <dbReference type="EMBL" id="HIW93418.1"/>
    </source>
</evidence>
<dbReference type="PANTHER" id="PTHR46558">
    <property type="entry name" value="TRACRIPTIONAL REGULATORY PROTEIN-RELATED-RELATED"/>
    <property type="match status" value="1"/>
</dbReference>
<protein>
    <submittedName>
        <fullName evidence="4">Helix-turn-helix transcriptional regulator</fullName>
    </submittedName>
</protein>
<dbReference type="InterPro" id="IPR001387">
    <property type="entry name" value="Cro/C1-type_HTH"/>
</dbReference>
<keyword evidence="1" id="KW-0238">DNA-binding</keyword>
<feature type="transmembrane region" description="Helical" evidence="2">
    <location>
        <begin position="224"/>
        <end position="242"/>
    </location>
</feature>
<feature type="transmembrane region" description="Helical" evidence="2">
    <location>
        <begin position="339"/>
        <end position="359"/>
    </location>
</feature>
<comment type="caution">
    <text evidence="4">The sequence shown here is derived from an EMBL/GenBank/DDBJ whole genome shotgun (WGS) entry which is preliminary data.</text>
</comment>
<reference evidence="4" key="2">
    <citation type="submission" date="2021-04" db="EMBL/GenBank/DDBJ databases">
        <authorList>
            <person name="Gilroy R."/>
        </authorList>
    </citation>
    <scope>NUCLEOTIDE SEQUENCE</scope>
    <source>
        <strain evidence="4">ChiGjej6B6-1540</strain>
    </source>
</reference>
<name>A0A9D1UN28_9FIRM</name>
<feature type="transmembrane region" description="Helical" evidence="2">
    <location>
        <begin position="181"/>
        <end position="203"/>
    </location>
</feature>
<organism evidence="4 5">
    <name type="scientific">Candidatus Flavonifractor merdipullorum</name>
    <dbReference type="NCBI Taxonomy" id="2838590"/>
    <lineage>
        <taxon>Bacteria</taxon>
        <taxon>Bacillati</taxon>
        <taxon>Bacillota</taxon>
        <taxon>Clostridia</taxon>
        <taxon>Eubacteriales</taxon>
        <taxon>Oscillospiraceae</taxon>
        <taxon>Flavonifractor</taxon>
    </lineage>
</organism>
<sequence>MAERFGARLRACRREKGMTQQELADAIGVSNKTISRWESDGGYPDVPLLVPLARALGTTVDGLLDEEGPAVRPLTRADWQGMLSFAFGLGGGVLYFLLDSFMPSLLCYGVYLGCLAYGTYLQRNYARHSRWFLVGTAGLTLSVHLSLLISAALAWKLLAVVGTGKQILTVLEQEATLSRLFTLPVGVVAAVGVALTAVVQVLVWRYRKGKKGKFSCPFRIAVKLPAPVRLLPALIPLLLAGYWQYYRSGTLSPEQYTRQNQWFWLALAILTVLGTALLWRFGKRKRDVPALWMMNLLCGTMALWKGEPQWAYNTVHGNLVAYREGLAPIYTALEQPSPLIWTASAVLAALWVLTLCLNLHKKEDT</sequence>
<dbReference type="EMBL" id="DXGA01000059">
    <property type="protein sequence ID" value="HIW93418.1"/>
    <property type="molecule type" value="Genomic_DNA"/>
</dbReference>
<evidence type="ECO:0000313" key="5">
    <source>
        <dbReference type="Proteomes" id="UP000824192"/>
    </source>
</evidence>
<accession>A0A9D1UN28</accession>
<dbReference type="AlphaFoldDB" id="A0A9D1UN28"/>
<dbReference type="InterPro" id="IPR010982">
    <property type="entry name" value="Lambda_DNA-bd_dom_sf"/>
</dbReference>
<dbReference type="SMART" id="SM00530">
    <property type="entry name" value="HTH_XRE"/>
    <property type="match status" value="1"/>
</dbReference>
<evidence type="ECO:0000259" key="3">
    <source>
        <dbReference type="PROSITE" id="PS50943"/>
    </source>
</evidence>
<dbReference type="SUPFAM" id="SSF47413">
    <property type="entry name" value="lambda repressor-like DNA-binding domains"/>
    <property type="match status" value="1"/>
</dbReference>
<dbReference type="PANTHER" id="PTHR46558:SF11">
    <property type="entry name" value="HTH-TYPE TRANSCRIPTIONAL REGULATOR XRE"/>
    <property type="match status" value="1"/>
</dbReference>